<dbReference type="Proteomes" id="UP001141327">
    <property type="component" value="Unassembled WGS sequence"/>
</dbReference>
<reference evidence="1" key="1">
    <citation type="journal article" date="2022" name="bioRxiv">
        <title>Genomics of Preaxostyla Flagellates Illuminates Evolutionary Transitions and the Path Towards Mitochondrial Loss.</title>
        <authorList>
            <person name="Novak L.V.F."/>
            <person name="Treitli S.C."/>
            <person name="Pyrih J."/>
            <person name="Halakuc P."/>
            <person name="Pipaliya S.V."/>
            <person name="Vacek V."/>
            <person name="Brzon O."/>
            <person name="Soukal P."/>
            <person name="Eme L."/>
            <person name="Dacks J.B."/>
            <person name="Karnkowska A."/>
            <person name="Elias M."/>
            <person name="Hampl V."/>
        </authorList>
    </citation>
    <scope>NUCLEOTIDE SEQUENCE</scope>
    <source>
        <strain evidence="1">RCP-MX</strain>
    </source>
</reference>
<organism evidence="1 2">
    <name type="scientific">Paratrimastix pyriformis</name>
    <dbReference type="NCBI Taxonomy" id="342808"/>
    <lineage>
        <taxon>Eukaryota</taxon>
        <taxon>Metamonada</taxon>
        <taxon>Preaxostyla</taxon>
        <taxon>Paratrimastigidae</taxon>
        <taxon>Paratrimastix</taxon>
    </lineage>
</organism>
<protein>
    <recommendedName>
        <fullName evidence="3">F-box domain-containing protein</fullName>
    </recommendedName>
</protein>
<dbReference type="EMBL" id="JAPMOS010000061">
    <property type="protein sequence ID" value="KAJ4456784.1"/>
    <property type="molecule type" value="Genomic_DNA"/>
</dbReference>
<gene>
    <name evidence="1" type="ORF">PAPYR_7914</name>
</gene>
<evidence type="ECO:0000313" key="1">
    <source>
        <dbReference type="EMBL" id="KAJ4456784.1"/>
    </source>
</evidence>
<keyword evidence="2" id="KW-1185">Reference proteome</keyword>
<sequence length="337" mass="37554">MGPSSLWKLSPGVQLVPVVPLGMTSEGRSRSSTRSEIWSPSFLYSPSIPASPPTEARASCEGMSRHAKVPKKAPVVKIPPSPLADLPQSVFALVLLHLFEMPLQSARDSISNLMLVSRRLCQMTSQVLALRVAATTSPSISTAAAPSSAFSLRDNANPLASVTLDNEGQLCDEVLHGSLEVLRVRRMTHELAIREFYLKLPRAVRNWFQPTRAEMTNTLAKSLDQKLQADLLQWKEMRCAKQQVKQDPTFVCSIHDLIDQIAHLREQDHIRTDPILRHALLLIRRLRCETLSPSADWLQKCRQVPAGAPVHEFHTLVRIDIPWEEVLASMAIALLHS</sequence>
<comment type="caution">
    <text evidence="1">The sequence shown here is derived from an EMBL/GenBank/DDBJ whole genome shotgun (WGS) entry which is preliminary data.</text>
</comment>
<accession>A0ABQ8UHG7</accession>
<name>A0ABQ8UHG7_9EUKA</name>
<evidence type="ECO:0008006" key="3">
    <source>
        <dbReference type="Google" id="ProtNLM"/>
    </source>
</evidence>
<evidence type="ECO:0000313" key="2">
    <source>
        <dbReference type="Proteomes" id="UP001141327"/>
    </source>
</evidence>
<proteinExistence type="predicted"/>